<dbReference type="Pfam" id="PF02551">
    <property type="entry name" value="Acyl_CoA_thio"/>
    <property type="match status" value="1"/>
</dbReference>
<dbReference type="PROSITE" id="PS50042">
    <property type="entry name" value="CNMP_BINDING_3"/>
    <property type="match status" value="1"/>
</dbReference>
<evidence type="ECO:0000256" key="3">
    <source>
        <dbReference type="ARBA" id="ARBA00022448"/>
    </source>
</evidence>
<reference evidence="10" key="1">
    <citation type="submission" date="2022-05" db="EMBL/GenBank/DDBJ databases">
        <title>The Musa troglodytarum L. genome provides insights into the mechanism of non-climacteric behaviour and enrichment of carotenoids.</title>
        <authorList>
            <person name="Wang J."/>
        </authorList>
    </citation>
    <scope>NUCLEOTIDE SEQUENCE</scope>
    <source>
        <tissue evidence="10">Leaf</tissue>
    </source>
</reference>
<dbReference type="PANTHER" id="PTHR45667">
    <property type="entry name" value="S-ADENOSYLMETHIONINE MITOCHONDRIAL CARRIER PROTEIN"/>
    <property type="match status" value="1"/>
</dbReference>
<dbReference type="InterPro" id="IPR014710">
    <property type="entry name" value="RmlC-like_jellyroll"/>
</dbReference>
<dbReference type="InterPro" id="IPR018490">
    <property type="entry name" value="cNMP-bd_dom_sf"/>
</dbReference>
<dbReference type="CDD" id="cd00038">
    <property type="entry name" value="CAP_ED"/>
    <property type="match status" value="1"/>
</dbReference>
<dbReference type="Pfam" id="PF00027">
    <property type="entry name" value="cNMP_binding"/>
    <property type="match status" value="1"/>
</dbReference>
<dbReference type="InterPro" id="IPR023395">
    <property type="entry name" value="MCP_dom_sf"/>
</dbReference>
<dbReference type="GO" id="GO:0016020">
    <property type="term" value="C:membrane"/>
    <property type="evidence" value="ECO:0007669"/>
    <property type="project" value="UniProtKB-SubCell"/>
</dbReference>
<gene>
    <name evidence="10" type="ORF">MUK42_34992</name>
</gene>
<keyword evidence="6" id="KW-1133">Transmembrane helix</keyword>
<evidence type="ECO:0000256" key="6">
    <source>
        <dbReference type="ARBA" id="ARBA00022989"/>
    </source>
</evidence>
<dbReference type="SUPFAM" id="SSF103506">
    <property type="entry name" value="Mitochondrial carrier"/>
    <property type="match status" value="1"/>
</dbReference>
<protein>
    <submittedName>
        <fullName evidence="10">Acyl-CoA thioesterase</fullName>
    </submittedName>
</protein>
<dbReference type="FunFam" id="1.50.40.10:FF:000162">
    <property type="entry name" value="Mitochondrial substrate carrier protein-like"/>
    <property type="match status" value="1"/>
</dbReference>
<name>A0A9E7KTM8_9LILI</name>
<evidence type="ECO:0000256" key="8">
    <source>
        <dbReference type="PROSITE-ProRule" id="PRU00282"/>
    </source>
</evidence>
<evidence type="ECO:0000256" key="4">
    <source>
        <dbReference type="ARBA" id="ARBA00022692"/>
    </source>
</evidence>
<evidence type="ECO:0000256" key="2">
    <source>
        <dbReference type="ARBA" id="ARBA00006375"/>
    </source>
</evidence>
<feature type="repeat" description="Solcar" evidence="8">
    <location>
        <begin position="863"/>
        <end position="951"/>
    </location>
</feature>
<proteinExistence type="inferred from homology"/>
<dbReference type="OrthoDB" id="68328at2759"/>
<dbReference type="InterPro" id="IPR000595">
    <property type="entry name" value="cNMP-bd_dom"/>
</dbReference>
<dbReference type="InterPro" id="IPR049449">
    <property type="entry name" value="TesB_ACOT8-like_N"/>
</dbReference>
<dbReference type="Gene3D" id="2.40.160.210">
    <property type="entry name" value="Acyl-CoA thioesterase, double hotdog domain"/>
    <property type="match status" value="2"/>
</dbReference>
<comment type="similarity">
    <text evidence="2">Belongs to the mitochondrial carrier (TC 2.A.29) family.</text>
</comment>
<dbReference type="PROSITE" id="PS50920">
    <property type="entry name" value="SOLCAR"/>
    <property type="match status" value="3"/>
</dbReference>
<dbReference type="InterPro" id="IPR018108">
    <property type="entry name" value="MCP_transmembrane"/>
</dbReference>
<dbReference type="EMBL" id="CP097510">
    <property type="protein sequence ID" value="URE29031.1"/>
    <property type="molecule type" value="Genomic_DNA"/>
</dbReference>
<organism evidence="10 11">
    <name type="scientific">Musa troglodytarum</name>
    <name type="common">fe'i banana</name>
    <dbReference type="NCBI Taxonomy" id="320322"/>
    <lineage>
        <taxon>Eukaryota</taxon>
        <taxon>Viridiplantae</taxon>
        <taxon>Streptophyta</taxon>
        <taxon>Embryophyta</taxon>
        <taxon>Tracheophyta</taxon>
        <taxon>Spermatophyta</taxon>
        <taxon>Magnoliopsida</taxon>
        <taxon>Liliopsida</taxon>
        <taxon>Zingiberales</taxon>
        <taxon>Musaceae</taxon>
        <taxon>Musa</taxon>
    </lineage>
</organism>
<dbReference type="InterPro" id="IPR029069">
    <property type="entry name" value="HotDog_dom_sf"/>
</dbReference>
<dbReference type="SUPFAM" id="SSF51206">
    <property type="entry name" value="cAMP-binding domain-like"/>
    <property type="match status" value="1"/>
</dbReference>
<evidence type="ECO:0000256" key="5">
    <source>
        <dbReference type="ARBA" id="ARBA00022737"/>
    </source>
</evidence>
<dbReference type="CDD" id="cd03444">
    <property type="entry name" value="Thioesterase_II_repeat1"/>
    <property type="match status" value="1"/>
</dbReference>
<accession>A0A9E7KTM8</accession>
<comment type="subcellular location">
    <subcellularLocation>
        <location evidence="1">Membrane</location>
        <topology evidence="1">Multi-pass membrane protein</topology>
    </subcellularLocation>
</comment>
<dbReference type="SUPFAM" id="SSF54637">
    <property type="entry name" value="Thioesterase/thiol ester dehydrase-isomerase"/>
    <property type="match status" value="2"/>
</dbReference>
<feature type="domain" description="Cyclic nucleotide-binding" evidence="9">
    <location>
        <begin position="34"/>
        <end position="119"/>
    </location>
</feature>
<evidence type="ECO:0000313" key="11">
    <source>
        <dbReference type="Proteomes" id="UP001055439"/>
    </source>
</evidence>
<feature type="repeat" description="Solcar" evidence="8">
    <location>
        <begin position="769"/>
        <end position="852"/>
    </location>
</feature>
<keyword evidence="11" id="KW-1185">Reference proteome</keyword>
<sequence>MGIPLENPHTGTAIAPSHPVFRLLRSSIPFIWIEEQRLPSSSLRRIAEVVQVKQYGGINVLYVHVHGLLAEPGEYVVREGEPGLGLYFIWEGQAEVSGSDASEKGNRSELQLKQYDYFGYGAGGSTHQANVVALSKLICLVLPDGYNNLLQPKSIWNAEGIPEDFSLVEHILHLEPIDALAAASKTVDCLKLAHSLHVNFIVAGDVHSPIIYQVHRARDGKSFATRRVDARQHGIVMFTLLCSFQKEEAGFEHQEVLMPNVPGPEMLLSMEELRERKITDPRLPICVVAYASDIIFSGVSLNPHRRKGVKTASLSLDHSVWFHRPVRADDWLLYVIESPFAGGGRGFVTGQMFNRKGEVVVFYICLIKGLREQPALLVEQCLWPEFLDDFLIFGKMQALDKHGELKYRTHAKGSALSETKSPIQGASTAKVASAVARIWDYAGDPAVFHSDERLKYHDHLQKEYNTICYSGRQRKQKPTSTRNGSACNGLESKSSFTSAVKSNFEEETIRSHGVQLLLFKPANVKALIKTILEDLKDDRSIGIDMQSPVEISATQANGNSAAAELYDASCDEPTNLVGNDLQISGSFYSTYSLRPMMIWKGIVVGFSRNHRPSLHFGNNFDFLTYGRHQKAIEVMSSSVSEDCDIHECGKSLSQEPILEHQRLPIFTIHDKLEKELTKNRHAIAGALAGTLVSLCLHPIDTIKTIIQADGIGQKSVYCTLRTIISEKGIAGLYRGITTNIASSAPISAIYTFTYESVKGALLPVLPKEYHSVAHCFAGGCSSIATSLIFTPSEHIKQQMQVGSQYQDCWNAFIGCFGKGGLPSLYTGWKAVLCRNIPHSIIKFYTYENLKPLCLVSAKPNSGLSTLQTLLCGGIAGSTAAFFTTPFDVVKTKLQTQAPGTIGKYSGVLHALQEIARQEGFQGLYRGLTPRSAMYISQGAIFFFFASYEFLKVVFALQVPQSHVHNQKNADYPKLRSEQTEVLNQNSLAN</sequence>
<dbReference type="Gene3D" id="2.60.120.10">
    <property type="entry name" value="Jelly Rolls"/>
    <property type="match status" value="1"/>
</dbReference>
<dbReference type="Proteomes" id="UP001055439">
    <property type="component" value="Chromosome 8"/>
</dbReference>
<keyword evidence="3" id="KW-0813">Transport</keyword>
<dbReference type="InterPro" id="IPR042171">
    <property type="entry name" value="Acyl-CoA_hotdog"/>
</dbReference>
<evidence type="ECO:0000256" key="7">
    <source>
        <dbReference type="ARBA" id="ARBA00023136"/>
    </source>
</evidence>
<keyword evidence="4 8" id="KW-0812">Transmembrane</keyword>
<dbReference type="Pfam" id="PF00153">
    <property type="entry name" value="Mito_carr"/>
    <property type="match status" value="3"/>
</dbReference>
<dbReference type="Pfam" id="PF13622">
    <property type="entry name" value="4HBT_3"/>
    <property type="match status" value="1"/>
</dbReference>
<evidence type="ECO:0000256" key="1">
    <source>
        <dbReference type="ARBA" id="ARBA00004141"/>
    </source>
</evidence>
<dbReference type="InterPro" id="IPR025652">
    <property type="entry name" value="TesB_C"/>
</dbReference>
<dbReference type="Gene3D" id="1.50.40.10">
    <property type="entry name" value="Mitochondrial carrier domain"/>
    <property type="match status" value="2"/>
</dbReference>
<keyword evidence="5" id="KW-0677">Repeat</keyword>
<evidence type="ECO:0000313" key="10">
    <source>
        <dbReference type="EMBL" id="URE29031.1"/>
    </source>
</evidence>
<evidence type="ECO:0000259" key="9">
    <source>
        <dbReference type="PROSITE" id="PS50042"/>
    </source>
</evidence>
<feature type="repeat" description="Solcar" evidence="8">
    <location>
        <begin position="676"/>
        <end position="760"/>
    </location>
</feature>
<dbReference type="EMBL" id="CP097510">
    <property type="protein sequence ID" value="URE29027.1"/>
    <property type="molecule type" value="Genomic_DNA"/>
</dbReference>
<keyword evidence="7 8" id="KW-0472">Membrane</keyword>
<dbReference type="AlphaFoldDB" id="A0A9E7KTM8"/>
<dbReference type="CDD" id="cd03445">
    <property type="entry name" value="Thioesterase_II_repeat2"/>
    <property type="match status" value="1"/>
</dbReference>